<evidence type="ECO:0000256" key="6">
    <source>
        <dbReference type="ARBA" id="ARBA00056105"/>
    </source>
</evidence>
<evidence type="ECO:0000256" key="2">
    <source>
        <dbReference type="ARBA" id="ARBA00008045"/>
    </source>
</evidence>
<protein>
    <recommendedName>
        <fullName evidence="8">Hsp70-Hsp90 organising protein</fullName>
    </recommendedName>
    <alternativeName>
        <fullName evidence="9">Stress-inducible protein 1</fullName>
    </alternativeName>
</protein>
<evidence type="ECO:0000256" key="3">
    <source>
        <dbReference type="ARBA" id="ARBA00022490"/>
    </source>
</evidence>
<dbReference type="GO" id="GO:0016272">
    <property type="term" value="C:prefoldin complex"/>
    <property type="evidence" value="ECO:0007669"/>
    <property type="project" value="InterPro"/>
</dbReference>
<feature type="coiled-coil region" evidence="11">
    <location>
        <begin position="135"/>
        <end position="169"/>
    </location>
</feature>
<evidence type="ECO:0000256" key="10">
    <source>
        <dbReference type="PROSITE-ProRule" id="PRU00339"/>
    </source>
</evidence>
<proteinExistence type="inferred from homology"/>
<dbReference type="GO" id="GO:0051082">
    <property type="term" value="F:unfolded protein binding"/>
    <property type="evidence" value="ECO:0007669"/>
    <property type="project" value="InterPro"/>
</dbReference>
<dbReference type="Gene3D" id="1.10.287.370">
    <property type="match status" value="1"/>
</dbReference>
<feature type="repeat" description="TPR" evidence="10">
    <location>
        <begin position="76"/>
        <end position="109"/>
    </location>
</feature>
<evidence type="ECO:0000256" key="5">
    <source>
        <dbReference type="ARBA" id="ARBA00022803"/>
    </source>
</evidence>
<dbReference type="InterPro" id="IPR009053">
    <property type="entry name" value="Prefoldin"/>
</dbReference>
<dbReference type="SUPFAM" id="SSF48452">
    <property type="entry name" value="TPR-like"/>
    <property type="match status" value="1"/>
</dbReference>
<dbReference type="PROSITE" id="PS50005">
    <property type="entry name" value="TPR"/>
    <property type="match status" value="2"/>
</dbReference>
<sequence length="252" mass="28996">MEDKLNQAEAKKKLGNDAFAKKDYKIAIELYSEAIELDPQNHIYYSNRSACYAAEKDFAGSMKDAQMCVKIEPSFAKGYYRLAVAQLELGSPDEAVSTIRDGLKQDPGHKDLARLLQKMKKQKKGTRSNKAPKFDASSAKELRELEESYQQTERELQEVQGRLMSSQREQKMISLTSKQIENVPETNKMYRSVGKMFMLTPKADMEGILQEQGQTEKKTQTELMSRRKYLQRRITSQEENIKDLMQNAMERA</sequence>
<dbReference type="InterPro" id="IPR002777">
    <property type="entry name" value="PFD_beta-like"/>
</dbReference>
<dbReference type="PANTHER" id="PTHR22904:SF523">
    <property type="entry name" value="STRESS-INDUCED-PHOSPHOPROTEIN 1"/>
    <property type="match status" value="1"/>
</dbReference>
<evidence type="ECO:0000256" key="7">
    <source>
        <dbReference type="ARBA" id="ARBA00066016"/>
    </source>
</evidence>
<dbReference type="SUPFAM" id="SSF46579">
    <property type="entry name" value="Prefoldin"/>
    <property type="match status" value="1"/>
</dbReference>
<dbReference type="InterPro" id="IPR011990">
    <property type="entry name" value="TPR-like_helical_dom_sf"/>
</dbReference>
<name>A0A7S2CYH7_9STRA</name>
<dbReference type="Pfam" id="PF14559">
    <property type="entry name" value="TPR_19"/>
    <property type="match status" value="1"/>
</dbReference>
<evidence type="ECO:0000256" key="8">
    <source>
        <dbReference type="ARBA" id="ARBA00074766"/>
    </source>
</evidence>
<dbReference type="GO" id="GO:0051879">
    <property type="term" value="F:Hsp90 protein binding"/>
    <property type="evidence" value="ECO:0007669"/>
    <property type="project" value="TreeGrafter"/>
</dbReference>
<gene>
    <name evidence="12" type="ORF">DSPE1174_LOCUS17954</name>
</gene>
<evidence type="ECO:0000256" key="9">
    <source>
        <dbReference type="ARBA" id="ARBA00076447"/>
    </source>
</evidence>
<dbReference type="SMART" id="SM00028">
    <property type="entry name" value="TPR"/>
    <property type="match status" value="3"/>
</dbReference>
<dbReference type="Pfam" id="PF01920">
    <property type="entry name" value="Prefoldin_2"/>
    <property type="match status" value="1"/>
</dbReference>
<comment type="function">
    <text evidence="6">Acts as a co-chaperone and mediates the association of the chaperones HSP70 and HSP90 probably facilitating substrate transfer from HSP70 to HSP90. Stimulates HSP70 ATPase activity and, in contrast, inhibits HSP90 ATPase activity.</text>
</comment>
<feature type="repeat" description="TPR" evidence="10">
    <location>
        <begin position="8"/>
        <end position="41"/>
    </location>
</feature>
<accession>A0A7S2CYH7</accession>
<evidence type="ECO:0000256" key="4">
    <source>
        <dbReference type="ARBA" id="ARBA00022737"/>
    </source>
</evidence>
<comment type="subunit">
    <text evidence="7">Monomer. Homodimer. Forms a complex composed of HOP and chaperones HSP70 and HSP90; the interaction is stronger in the absence of ATP. Interacts (via TPR 1, 2, 3, 7, 8 and 9 repeats) with HSP70 (via C-terminus); the interaction is direct and is stronger in the absence of ATP. Interacts (via TPR 4, 5 and 6 repeats) with HSP90 (via C-terminus); the interaction is direct.</text>
</comment>
<keyword evidence="11" id="KW-0175">Coiled coil</keyword>
<organism evidence="12">
    <name type="scientific">Octactis speculum</name>
    <dbReference type="NCBI Taxonomy" id="3111310"/>
    <lineage>
        <taxon>Eukaryota</taxon>
        <taxon>Sar</taxon>
        <taxon>Stramenopiles</taxon>
        <taxon>Ochrophyta</taxon>
        <taxon>Dictyochophyceae</taxon>
        <taxon>Dictyochales</taxon>
        <taxon>Dictyochaceae</taxon>
        <taxon>Octactis</taxon>
    </lineage>
</organism>
<dbReference type="EMBL" id="HBGS01034793">
    <property type="protein sequence ID" value="CAD9438874.1"/>
    <property type="molecule type" value="Transcribed_RNA"/>
</dbReference>
<evidence type="ECO:0000256" key="1">
    <source>
        <dbReference type="ARBA" id="ARBA00004496"/>
    </source>
</evidence>
<dbReference type="FunFam" id="1.25.40.10:FF:000020">
    <property type="entry name" value="Stress-induced phosphoprotein 1"/>
    <property type="match status" value="1"/>
</dbReference>
<keyword evidence="3" id="KW-0963">Cytoplasm</keyword>
<dbReference type="Pfam" id="PF07719">
    <property type="entry name" value="TPR_2"/>
    <property type="match status" value="1"/>
</dbReference>
<dbReference type="InterPro" id="IPR013105">
    <property type="entry name" value="TPR_2"/>
</dbReference>
<keyword evidence="4" id="KW-0677">Repeat</keyword>
<dbReference type="AlphaFoldDB" id="A0A7S2CYH7"/>
<dbReference type="GO" id="GO:0005737">
    <property type="term" value="C:cytoplasm"/>
    <property type="evidence" value="ECO:0007669"/>
    <property type="project" value="UniProtKB-SubCell"/>
</dbReference>
<dbReference type="GO" id="GO:0006457">
    <property type="term" value="P:protein folding"/>
    <property type="evidence" value="ECO:0007669"/>
    <property type="project" value="InterPro"/>
</dbReference>
<evidence type="ECO:0000313" key="12">
    <source>
        <dbReference type="EMBL" id="CAD9438874.1"/>
    </source>
</evidence>
<keyword evidence="5 10" id="KW-0802">TPR repeat</keyword>
<comment type="similarity">
    <text evidence="2">Belongs to the prefoldin subunit beta family.</text>
</comment>
<comment type="subcellular location">
    <subcellularLocation>
        <location evidence="1">Cytoplasm</location>
    </subcellularLocation>
</comment>
<evidence type="ECO:0000256" key="11">
    <source>
        <dbReference type="SAM" id="Coils"/>
    </source>
</evidence>
<dbReference type="InterPro" id="IPR019734">
    <property type="entry name" value="TPR_rpt"/>
</dbReference>
<reference evidence="12" key="1">
    <citation type="submission" date="2021-01" db="EMBL/GenBank/DDBJ databases">
        <authorList>
            <person name="Corre E."/>
            <person name="Pelletier E."/>
            <person name="Niang G."/>
            <person name="Scheremetjew M."/>
            <person name="Finn R."/>
            <person name="Kale V."/>
            <person name="Holt S."/>
            <person name="Cochrane G."/>
            <person name="Meng A."/>
            <person name="Brown T."/>
            <person name="Cohen L."/>
        </authorList>
    </citation>
    <scope>NUCLEOTIDE SEQUENCE</scope>
    <source>
        <strain evidence="12">CCMP1381</strain>
    </source>
</reference>
<dbReference type="PANTHER" id="PTHR22904">
    <property type="entry name" value="TPR REPEAT CONTAINING PROTEIN"/>
    <property type="match status" value="1"/>
</dbReference>
<dbReference type="Gene3D" id="1.25.40.10">
    <property type="entry name" value="Tetratricopeptide repeat domain"/>
    <property type="match status" value="1"/>
</dbReference>